<gene>
    <name evidence="2" type="ORF">FOZ63_021085</name>
</gene>
<evidence type="ECO:0000313" key="2">
    <source>
        <dbReference type="EMBL" id="KAF4732717.1"/>
    </source>
</evidence>
<reference evidence="2 3" key="1">
    <citation type="submission" date="2020-04" db="EMBL/GenBank/DDBJ databases">
        <title>Perkinsus olseni comparative genomics.</title>
        <authorList>
            <person name="Bogema D.R."/>
        </authorList>
    </citation>
    <scope>NUCLEOTIDE SEQUENCE [LARGE SCALE GENOMIC DNA]</scope>
    <source>
        <strain evidence="2 3">ATCC PRA-207</strain>
    </source>
</reference>
<comment type="caution">
    <text evidence="2">The sequence shown here is derived from an EMBL/GenBank/DDBJ whole genome shotgun (WGS) entry which is preliminary data.</text>
</comment>
<dbReference type="AlphaFoldDB" id="A0A7J6SIX4"/>
<proteinExistence type="predicted"/>
<feature type="chain" id="PRO_5029716922" evidence="1">
    <location>
        <begin position="16"/>
        <end position="119"/>
    </location>
</feature>
<dbReference type="EMBL" id="JABANO010017874">
    <property type="protein sequence ID" value="KAF4732717.1"/>
    <property type="molecule type" value="Genomic_DNA"/>
</dbReference>
<feature type="signal peptide" evidence="1">
    <location>
        <begin position="1"/>
        <end position="15"/>
    </location>
</feature>
<accession>A0A7J6SIX4</accession>
<evidence type="ECO:0000256" key="1">
    <source>
        <dbReference type="SAM" id="SignalP"/>
    </source>
</evidence>
<evidence type="ECO:0000313" key="3">
    <source>
        <dbReference type="Proteomes" id="UP000553632"/>
    </source>
</evidence>
<name>A0A7J6SIX4_PEROL</name>
<organism evidence="2 3">
    <name type="scientific">Perkinsus olseni</name>
    <name type="common">Perkinsus atlanticus</name>
    <dbReference type="NCBI Taxonomy" id="32597"/>
    <lineage>
        <taxon>Eukaryota</taxon>
        <taxon>Sar</taxon>
        <taxon>Alveolata</taxon>
        <taxon>Perkinsozoa</taxon>
        <taxon>Perkinsea</taxon>
        <taxon>Perkinsida</taxon>
        <taxon>Perkinsidae</taxon>
        <taxon>Perkinsus</taxon>
    </lineage>
</organism>
<feature type="non-terminal residue" evidence="2">
    <location>
        <position position="1"/>
    </location>
</feature>
<dbReference type="Proteomes" id="UP000553632">
    <property type="component" value="Unassembled WGS sequence"/>
</dbReference>
<keyword evidence="3" id="KW-1185">Reference proteome</keyword>
<protein>
    <submittedName>
        <fullName evidence="2">Uncharacterized protein</fullName>
    </submittedName>
</protein>
<keyword evidence="1" id="KW-0732">Signal</keyword>
<sequence>LILHLLSLYLRQAGLYFVFVAPKRESDIFLGDNEDYSGGLGAPVDKTYTLHSSPSKEPDIHRFEFTKQQGGRVFITPCKGHLRQGQYDCGYTIAKGSSNVALMDPCRQVVEDSNGNRSE</sequence>